<dbReference type="AlphaFoldDB" id="A0A316DEW4"/>
<evidence type="ECO:0000313" key="1">
    <source>
        <dbReference type="EMBL" id="PWK16112.1"/>
    </source>
</evidence>
<keyword evidence="2" id="KW-1185">Reference proteome</keyword>
<dbReference type="RefSeq" id="WP_109745617.1">
    <property type="nucleotide sequence ID" value="NZ_QGGO01000052.1"/>
</dbReference>
<comment type="caution">
    <text evidence="1">The sequence shown here is derived from an EMBL/GenBank/DDBJ whole genome shotgun (WGS) entry which is preliminary data.</text>
</comment>
<proteinExistence type="predicted"/>
<organism evidence="1 2">
    <name type="scientific">Arcicella aurantiaca</name>
    <dbReference type="NCBI Taxonomy" id="591202"/>
    <lineage>
        <taxon>Bacteria</taxon>
        <taxon>Pseudomonadati</taxon>
        <taxon>Bacteroidota</taxon>
        <taxon>Cytophagia</taxon>
        <taxon>Cytophagales</taxon>
        <taxon>Flectobacillaceae</taxon>
        <taxon>Arcicella</taxon>
    </lineage>
</organism>
<reference evidence="1 2" key="1">
    <citation type="submission" date="2018-05" db="EMBL/GenBank/DDBJ databases">
        <title>Genomic Encyclopedia of Archaeal and Bacterial Type Strains, Phase II (KMG-II): from individual species to whole genera.</title>
        <authorList>
            <person name="Goeker M."/>
        </authorList>
    </citation>
    <scope>NUCLEOTIDE SEQUENCE [LARGE SCALE GENOMIC DNA]</scope>
    <source>
        <strain evidence="1 2">DSM 22214</strain>
    </source>
</reference>
<evidence type="ECO:0000313" key="2">
    <source>
        <dbReference type="Proteomes" id="UP000245489"/>
    </source>
</evidence>
<sequence length="60" mass="7138">MENLKQTLSLEAKILIAEILDFYLPDEKRRFEKLESRPDKHIYLTLIKLQNICNLNPLPN</sequence>
<dbReference type="Proteomes" id="UP000245489">
    <property type="component" value="Unassembled WGS sequence"/>
</dbReference>
<gene>
    <name evidence="1" type="ORF">LV89_04927</name>
</gene>
<protein>
    <submittedName>
        <fullName evidence="1">Uncharacterized protein</fullName>
    </submittedName>
</protein>
<dbReference type="EMBL" id="QGGO01000052">
    <property type="protein sequence ID" value="PWK16112.1"/>
    <property type="molecule type" value="Genomic_DNA"/>
</dbReference>
<accession>A0A316DEW4</accession>
<name>A0A316DEW4_9BACT</name>